<dbReference type="PANTHER" id="PTHR45138">
    <property type="entry name" value="REGULATORY COMPONENTS OF SENSORY TRANSDUCTION SYSTEM"/>
    <property type="match status" value="1"/>
</dbReference>
<feature type="transmembrane region" description="Helical" evidence="9">
    <location>
        <begin position="29"/>
        <end position="50"/>
    </location>
</feature>
<dbReference type="PROSITE" id="PS50887">
    <property type="entry name" value="GGDEF"/>
    <property type="match status" value="1"/>
</dbReference>
<dbReference type="EC" id="2.7.7.65" evidence="2"/>
<dbReference type="InterPro" id="IPR043128">
    <property type="entry name" value="Rev_trsase/Diguanyl_cyclase"/>
</dbReference>
<reference evidence="11" key="2">
    <citation type="submission" date="2022-12" db="EMBL/GenBank/DDBJ databases">
        <authorList>
            <person name="Sun Q."/>
            <person name="Kim S."/>
        </authorList>
    </citation>
    <scope>NUCLEOTIDE SEQUENCE</scope>
    <source>
        <strain evidence="11">KCTC 12344</strain>
    </source>
</reference>
<sequence>MPLKSLRPTASGTLLAPGKRPGTRPVIRLVILATVLSCTVLAGCSAWFIWNTRENQIHQAEVASSNVARMVGVQVESALKTASMALADIAERVEHDGNDPAARRRLASHLAELADTFPELHGLFVYGPDGAWLATSLRSAVSGNNADREYFQYHRKHPGPEVHIGKPVKSRSTGVWIIPISHGVYGRDGTFLGVAVVTLQVNFFERIYDELNIGENGTVVLMLADGTVVYRRPFDDKLIGTDLSEGNIYGELRKRNVGSAFLMAKVDGLERLYSFRRLTEVPFLVAVGRTKYDILHTWQRSSMLIGAAAVLISIMFMTFGVRLVRQMAIRDSLDRQLRSYSEELERHNVGLLRIAHTDKLTQLANRRCFDEMLEQELRRANRDGMPISLLLMDLDYFKQFNDTYGHVAGDECLQRTAQVLAAQVARAGDLAARYGGEEFAIIMPNTDQAGAAAVAERVRAGVQALHIPHQHSPTQTVTASFGVATLAPDGNRVHSVADLVDRADKHLYTAKRTGRNRVCAGEDEHSTL</sequence>
<evidence type="ECO:0000256" key="8">
    <source>
        <dbReference type="SAM" id="MobiDB-lite"/>
    </source>
</evidence>
<dbReference type="InterPro" id="IPR000160">
    <property type="entry name" value="GGDEF_dom"/>
</dbReference>
<protein>
    <recommendedName>
        <fullName evidence="2">diguanylate cyclase</fullName>
        <ecNumber evidence="2">2.7.7.65</ecNumber>
    </recommendedName>
</protein>
<comment type="subcellular location">
    <subcellularLocation>
        <location evidence="1">Cell membrane</location>
        <topology evidence="1">Multi-pass membrane protein</topology>
    </subcellularLocation>
</comment>
<dbReference type="Pfam" id="PF00990">
    <property type="entry name" value="GGDEF"/>
    <property type="match status" value="1"/>
</dbReference>
<dbReference type="GO" id="GO:0005886">
    <property type="term" value="C:plasma membrane"/>
    <property type="evidence" value="ECO:0007669"/>
    <property type="project" value="UniProtKB-SubCell"/>
</dbReference>
<keyword evidence="6 9" id="KW-0472">Membrane</keyword>
<evidence type="ECO:0000313" key="12">
    <source>
        <dbReference type="Proteomes" id="UP000619512"/>
    </source>
</evidence>
<evidence type="ECO:0000256" key="7">
    <source>
        <dbReference type="ARBA" id="ARBA00034247"/>
    </source>
</evidence>
<evidence type="ECO:0000256" key="6">
    <source>
        <dbReference type="ARBA" id="ARBA00023136"/>
    </source>
</evidence>
<evidence type="ECO:0000259" key="10">
    <source>
        <dbReference type="PROSITE" id="PS50887"/>
    </source>
</evidence>
<dbReference type="Gene3D" id="3.30.450.20">
    <property type="entry name" value="PAS domain"/>
    <property type="match status" value="2"/>
</dbReference>
<feature type="domain" description="GGDEF" evidence="10">
    <location>
        <begin position="385"/>
        <end position="523"/>
    </location>
</feature>
<dbReference type="CDD" id="cd01949">
    <property type="entry name" value="GGDEF"/>
    <property type="match status" value="1"/>
</dbReference>
<comment type="caution">
    <text evidence="11">The sequence shown here is derived from an EMBL/GenBank/DDBJ whole genome shotgun (WGS) entry which is preliminary data.</text>
</comment>
<dbReference type="CDD" id="cd12915">
    <property type="entry name" value="PDC2_DGC_like"/>
    <property type="match status" value="1"/>
</dbReference>
<reference evidence="11" key="1">
    <citation type="journal article" date="2014" name="Int. J. Syst. Evol. Microbiol.">
        <title>Complete genome sequence of Corynebacterium casei LMG S-19264T (=DSM 44701T), isolated from a smear-ripened cheese.</title>
        <authorList>
            <consortium name="US DOE Joint Genome Institute (JGI-PGF)"/>
            <person name="Walter F."/>
            <person name="Albersmeier A."/>
            <person name="Kalinowski J."/>
            <person name="Ruckert C."/>
        </authorList>
    </citation>
    <scope>NUCLEOTIDE SEQUENCE</scope>
    <source>
        <strain evidence="11">KCTC 12344</strain>
    </source>
</reference>
<keyword evidence="3" id="KW-1003">Cell membrane</keyword>
<gene>
    <name evidence="11" type="ORF">GCM10007388_44540</name>
</gene>
<accession>A0AA87YH69</accession>
<dbReference type="GO" id="GO:1902201">
    <property type="term" value="P:negative regulation of bacterial-type flagellum-dependent cell motility"/>
    <property type="evidence" value="ECO:0007669"/>
    <property type="project" value="TreeGrafter"/>
</dbReference>
<name>A0AA87YH69_9BURK</name>
<evidence type="ECO:0000313" key="11">
    <source>
        <dbReference type="EMBL" id="GGZ06142.1"/>
    </source>
</evidence>
<dbReference type="GO" id="GO:0043709">
    <property type="term" value="P:cell adhesion involved in single-species biofilm formation"/>
    <property type="evidence" value="ECO:0007669"/>
    <property type="project" value="TreeGrafter"/>
</dbReference>
<evidence type="ECO:0000256" key="2">
    <source>
        <dbReference type="ARBA" id="ARBA00012528"/>
    </source>
</evidence>
<feature type="region of interest" description="Disordered" evidence="8">
    <location>
        <begin position="1"/>
        <end position="20"/>
    </location>
</feature>
<dbReference type="NCBIfam" id="TIGR00254">
    <property type="entry name" value="GGDEF"/>
    <property type="match status" value="1"/>
</dbReference>
<evidence type="ECO:0000256" key="5">
    <source>
        <dbReference type="ARBA" id="ARBA00022989"/>
    </source>
</evidence>
<dbReference type="Pfam" id="PF02743">
    <property type="entry name" value="dCache_1"/>
    <property type="match status" value="1"/>
</dbReference>
<dbReference type="SUPFAM" id="SSF55073">
    <property type="entry name" value="Nucleotide cyclase"/>
    <property type="match status" value="1"/>
</dbReference>
<evidence type="ECO:0000256" key="9">
    <source>
        <dbReference type="SAM" id="Phobius"/>
    </source>
</evidence>
<dbReference type="PANTHER" id="PTHR45138:SF9">
    <property type="entry name" value="DIGUANYLATE CYCLASE DGCM-RELATED"/>
    <property type="match status" value="1"/>
</dbReference>
<evidence type="ECO:0000256" key="3">
    <source>
        <dbReference type="ARBA" id="ARBA00022475"/>
    </source>
</evidence>
<dbReference type="CDD" id="cd12914">
    <property type="entry name" value="PDC1_DGC_like"/>
    <property type="match status" value="1"/>
</dbReference>
<dbReference type="AlphaFoldDB" id="A0AA87YH69"/>
<organism evidence="11 12">
    <name type="scientific">Pseudoduganella plicata</name>
    <dbReference type="NCBI Taxonomy" id="321984"/>
    <lineage>
        <taxon>Bacteria</taxon>
        <taxon>Pseudomonadati</taxon>
        <taxon>Pseudomonadota</taxon>
        <taxon>Betaproteobacteria</taxon>
        <taxon>Burkholderiales</taxon>
        <taxon>Oxalobacteraceae</taxon>
        <taxon>Telluria group</taxon>
        <taxon>Pseudoduganella</taxon>
    </lineage>
</organism>
<dbReference type="Gene3D" id="3.30.70.270">
    <property type="match status" value="1"/>
</dbReference>
<evidence type="ECO:0000256" key="4">
    <source>
        <dbReference type="ARBA" id="ARBA00022692"/>
    </source>
</evidence>
<dbReference type="FunFam" id="3.30.70.270:FF:000001">
    <property type="entry name" value="Diguanylate cyclase domain protein"/>
    <property type="match status" value="1"/>
</dbReference>
<dbReference type="GO" id="GO:0052621">
    <property type="term" value="F:diguanylate cyclase activity"/>
    <property type="evidence" value="ECO:0007669"/>
    <property type="project" value="UniProtKB-EC"/>
</dbReference>
<dbReference type="InterPro" id="IPR029787">
    <property type="entry name" value="Nucleotide_cyclase"/>
</dbReference>
<comment type="catalytic activity">
    <reaction evidence="7">
        <text>2 GTP = 3',3'-c-di-GMP + 2 diphosphate</text>
        <dbReference type="Rhea" id="RHEA:24898"/>
        <dbReference type="ChEBI" id="CHEBI:33019"/>
        <dbReference type="ChEBI" id="CHEBI:37565"/>
        <dbReference type="ChEBI" id="CHEBI:58805"/>
        <dbReference type="EC" id="2.7.7.65"/>
    </reaction>
</comment>
<keyword evidence="4 9" id="KW-0812">Transmembrane</keyword>
<evidence type="ECO:0000256" key="1">
    <source>
        <dbReference type="ARBA" id="ARBA00004651"/>
    </source>
</evidence>
<dbReference type="InterPro" id="IPR033479">
    <property type="entry name" value="dCache_1"/>
</dbReference>
<keyword evidence="5 9" id="KW-1133">Transmembrane helix</keyword>
<feature type="transmembrane region" description="Helical" evidence="9">
    <location>
        <begin position="303"/>
        <end position="324"/>
    </location>
</feature>
<dbReference type="InterPro" id="IPR050469">
    <property type="entry name" value="Diguanylate_Cyclase"/>
</dbReference>
<dbReference type="Proteomes" id="UP000619512">
    <property type="component" value="Unassembled WGS sequence"/>
</dbReference>
<proteinExistence type="predicted"/>
<dbReference type="EMBL" id="BMWW01000010">
    <property type="protein sequence ID" value="GGZ06142.1"/>
    <property type="molecule type" value="Genomic_DNA"/>
</dbReference>
<dbReference type="SMART" id="SM00267">
    <property type="entry name" value="GGDEF"/>
    <property type="match status" value="1"/>
</dbReference>